<feature type="chain" id="PRO_5047199578" description="Solute-binding protein family 5 domain-containing protein" evidence="6">
    <location>
        <begin position="21"/>
        <end position="641"/>
    </location>
</feature>
<evidence type="ECO:0000313" key="8">
    <source>
        <dbReference type="EMBL" id="CAK0829838.1"/>
    </source>
</evidence>
<keyword evidence="2" id="KW-0813">Transport</keyword>
<protein>
    <recommendedName>
        <fullName evidence="7">Solute-binding protein family 5 domain-containing protein</fullName>
    </recommendedName>
</protein>
<comment type="similarity">
    <text evidence="1">Belongs to the bacterial solute-binding protein 5 family.</text>
</comment>
<keyword evidence="5" id="KW-1133">Transmembrane helix</keyword>
<feature type="domain" description="Solute-binding protein family 5" evidence="7">
    <location>
        <begin position="242"/>
        <end position="558"/>
    </location>
</feature>
<evidence type="ECO:0000256" key="2">
    <source>
        <dbReference type="ARBA" id="ARBA00022448"/>
    </source>
</evidence>
<evidence type="ECO:0000256" key="4">
    <source>
        <dbReference type="SAM" id="MobiDB-lite"/>
    </source>
</evidence>
<organism evidence="8 9">
    <name type="scientific">Prorocentrum cordatum</name>
    <dbReference type="NCBI Taxonomy" id="2364126"/>
    <lineage>
        <taxon>Eukaryota</taxon>
        <taxon>Sar</taxon>
        <taxon>Alveolata</taxon>
        <taxon>Dinophyceae</taxon>
        <taxon>Prorocentrales</taxon>
        <taxon>Prorocentraceae</taxon>
        <taxon>Prorocentrum</taxon>
    </lineage>
</organism>
<dbReference type="PANTHER" id="PTHR30290:SF9">
    <property type="entry name" value="OLIGOPEPTIDE-BINDING PROTEIN APPA"/>
    <property type="match status" value="1"/>
</dbReference>
<feature type="signal peptide" evidence="6">
    <location>
        <begin position="1"/>
        <end position="20"/>
    </location>
</feature>
<sequence length="641" mass="70848">MASSLVLVAFVSGCLSAAFAGQCTPHALDFIVLEGDPLMAQIEDDIVADLAKVGVTVTTRFLPKEEFNAAMQAGDFNLCFTESWGPPYDPQSFATGWFRPGNEAHYPAMQKMEPPMTFTQMETLVTNVLSVENAMVRQEKWTEILLEMHRQAISAPLWSRRVPAIWNRRLQGYISGNQQYDYPMHNFVVDSGSDSVTVAPGAQTGLFVTTGPMDPHSYRPNEFFISNWIYEGLVSYGDNGVIEPQLATAWEVSDTNSGGQKYRFTLRAGVKFHDGTSFDCAAVKMNFDHVLQPPLNHNWYHGWYHLALHTTGWECDGEVFEITLDAPYYPFLQELSLIRPLRILSPESFFNGPTTDPITHNSCPEKWGRVNGDGGMASVGVDASVTVNCVGVRSFAGTGPWVYDSTTTRTDGSIQEVTFSRNAAWWGQHGGVEELRVVNYNTSDLIKQALIDGSLDVAVGDKVLNPQQVQEFQNDHSETHATIMGPRLFNQIIVMNAAKVPTDDIEVRRLIMHSVDKAAVVQKEMYGQAAVADSLFPRDSPYCDIDLTPRWDYDFEKATLMNCPDILVSDEDEVDEGLVLGLSLGIGLPVLAGIAGVVCFFLGKNMGYKKFTEENDQRIRAGPPATVGAAEESGNTVEARM</sequence>
<dbReference type="EMBL" id="CAUYUJ010010613">
    <property type="protein sequence ID" value="CAK0829838.1"/>
    <property type="molecule type" value="Genomic_DNA"/>
</dbReference>
<evidence type="ECO:0000259" key="7">
    <source>
        <dbReference type="Pfam" id="PF00496"/>
    </source>
</evidence>
<dbReference type="InterPro" id="IPR039424">
    <property type="entry name" value="SBP_5"/>
</dbReference>
<keyword evidence="5" id="KW-0472">Membrane</keyword>
<dbReference type="PANTHER" id="PTHR30290">
    <property type="entry name" value="PERIPLASMIC BINDING COMPONENT OF ABC TRANSPORTER"/>
    <property type="match status" value="1"/>
</dbReference>
<evidence type="ECO:0000256" key="1">
    <source>
        <dbReference type="ARBA" id="ARBA00005695"/>
    </source>
</evidence>
<dbReference type="SUPFAM" id="SSF53850">
    <property type="entry name" value="Periplasmic binding protein-like II"/>
    <property type="match status" value="2"/>
</dbReference>
<proteinExistence type="inferred from homology"/>
<dbReference type="Gene3D" id="3.10.105.10">
    <property type="entry name" value="Dipeptide-binding Protein, Domain 3"/>
    <property type="match status" value="2"/>
</dbReference>
<dbReference type="Gene3D" id="3.40.190.10">
    <property type="entry name" value="Periplasmic binding protein-like II"/>
    <property type="match status" value="1"/>
</dbReference>
<reference evidence="8" key="1">
    <citation type="submission" date="2023-10" db="EMBL/GenBank/DDBJ databases">
        <authorList>
            <person name="Chen Y."/>
            <person name="Shah S."/>
            <person name="Dougan E. K."/>
            <person name="Thang M."/>
            <person name="Chan C."/>
        </authorList>
    </citation>
    <scope>NUCLEOTIDE SEQUENCE [LARGE SCALE GENOMIC DNA]</scope>
</reference>
<evidence type="ECO:0000313" key="9">
    <source>
        <dbReference type="Proteomes" id="UP001189429"/>
    </source>
</evidence>
<feature type="region of interest" description="Disordered" evidence="4">
    <location>
        <begin position="621"/>
        <end position="641"/>
    </location>
</feature>
<evidence type="ECO:0000256" key="5">
    <source>
        <dbReference type="SAM" id="Phobius"/>
    </source>
</evidence>
<keyword evidence="9" id="KW-1185">Reference proteome</keyword>
<name>A0ABN9SDT0_9DINO</name>
<feature type="transmembrane region" description="Helical" evidence="5">
    <location>
        <begin position="578"/>
        <end position="602"/>
    </location>
</feature>
<dbReference type="Proteomes" id="UP001189429">
    <property type="component" value="Unassembled WGS sequence"/>
</dbReference>
<comment type="caution">
    <text evidence="8">The sequence shown here is derived from an EMBL/GenBank/DDBJ whole genome shotgun (WGS) entry which is preliminary data.</text>
</comment>
<accession>A0ABN9SDT0</accession>
<keyword evidence="3 6" id="KW-0732">Signal</keyword>
<gene>
    <name evidence="8" type="ORF">PCOR1329_LOCUS28652</name>
</gene>
<evidence type="ECO:0000256" key="6">
    <source>
        <dbReference type="SAM" id="SignalP"/>
    </source>
</evidence>
<keyword evidence="5" id="KW-0812">Transmembrane</keyword>
<evidence type="ECO:0000256" key="3">
    <source>
        <dbReference type="ARBA" id="ARBA00022729"/>
    </source>
</evidence>
<dbReference type="InterPro" id="IPR000914">
    <property type="entry name" value="SBP_5_dom"/>
</dbReference>
<dbReference type="Pfam" id="PF00496">
    <property type="entry name" value="SBP_bac_5"/>
    <property type="match status" value="1"/>
</dbReference>